<dbReference type="EMBL" id="JAAIUW010000005">
    <property type="protein sequence ID" value="KAF7833355.1"/>
    <property type="molecule type" value="Genomic_DNA"/>
</dbReference>
<dbReference type="AlphaFoldDB" id="A0A835C863"/>
<proteinExistence type="predicted"/>
<accession>A0A835C863</accession>
<evidence type="ECO:0000313" key="4">
    <source>
        <dbReference type="Proteomes" id="UP000634136"/>
    </source>
</evidence>
<evidence type="ECO:0008006" key="5">
    <source>
        <dbReference type="Google" id="ProtNLM"/>
    </source>
</evidence>
<dbReference type="Proteomes" id="UP000634136">
    <property type="component" value="Unassembled WGS sequence"/>
</dbReference>
<sequence length="477" mass="54209">MSTGIDEEQSSNNKELHGQKNAFQELYERKDPYYIHPSNNTGVHLVTNLLNENNYLVWSRSMWIALKVKNKLLLINSSSEPYMFTPTANELWKDLKEKYGDADRHQIFNLRKKMNVIEQGNDSLATYSNNLKRILDQIACLRPPPKCNCCKCGAFKKIEEERSDDIVMMFLMGTNAKSLYKKKDKADRHYNHCNKDGHTEEACFKKHGYLEWFKEYKERRKGTTYANVVNTSSVKETEGKGKKEELDLSSITEFIKKEMQKYGNKESKEPVVETPVDTGYFADFAGMTHDTVTRNTESVACWIIDSGDSSHIWGDKRLLTDLRVKSGKNTVTLPDGNVKIVKMIGKVVLNFKIILDDVLFVPEFKYNIISVGKLSNATGMQVIFDKSSCMVQDLLSKETMVIGHLKGNLYLLDNGAEGFQNHFVCSVDNVDTKKTFLDADKNVAGFDSQEPHSVPCFSSSLEVPREVSGAREESPTT</sequence>
<name>A0A835C863_9FABA</name>
<reference evidence="3" key="1">
    <citation type="submission" date="2020-09" db="EMBL/GenBank/DDBJ databases">
        <title>Genome-Enabled Discovery of Anthraquinone Biosynthesis in Senna tora.</title>
        <authorList>
            <person name="Kang S.-H."/>
            <person name="Pandey R.P."/>
            <person name="Lee C.-M."/>
            <person name="Sim J.-S."/>
            <person name="Jeong J.-T."/>
            <person name="Choi B.-S."/>
            <person name="Jung M."/>
            <person name="Ginzburg D."/>
            <person name="Zhao K."/>
            <person name="Won S.Y."/>
            <person name="Oh T.-J."/>
            <person name="Yu Y."/>
            <person name="Kim N.-H."/>
            <person name="Lee O.R."/>
            <person name="Lee T.-H."/>
            <person name="Bashyal P."/>
            <person name="Kim T.-S."/>
            <person name="Lee W.-H."/>
            <person name="Kawkins C."/>
            <person name="Kim C.-K."/>
            <person name="Kim J.S."/>
            <person name="Ahn B.O."/>
            <person name="Rhee S.Y."/>
            <person name="Sohng J.K."/>
        </authorList>
    </citation>
    <scope>NUCLEOTIDE SEQUENCE</scope>
    <source>
        <tissue evidence="3">Leaf</tissue>
    </source>
</reference>
<comment type="caution">
    <text evidence="3">The sequence shown here is derived from an EMBL/GenBank/DDBJ whole genome shotgun (WGS) entry which is preliminary data.</text>
</comment>
<protein>
    <recommendedName>
        <fullName evidence="5">Retrotransposon Copia-like N-terminal domain-containing protein</fullName>
    </recommendedName>
</protein>
<dbReference type="PANTHER" id="PTHR37610:SF40">
    <property type="entry name" value="OS01G0909600 PROTEIN"/>
    <property type="match status" value="1"/>
</dbReference>
<evidence type="ECO:0000259" key="2">
    <source>
        <dbReference type="Pfam" id="PF22936"/>
    </source>
</evidence>
<dbReference type="Pfam" id="PF22936">
    <property type="entry name" value="Pol_BBD"/>
    <property type="match status" value="1"/>
</dbReference>
<gene>
    <name evidence="3" type="ORF">G2W53_015688</name>
</gene>
<evidence type="ECO:0000259" key="1">
    <source>
        <dbReference type="Pfam" id="PF14244"/>
    </source>
</evidence>
<dbReference type="OrthoDB" id="1432069at2759"/>
<dbReference type="Pfam" id="PF14244">
    <property type="entry name" value="Retrotran_gag_3"/>
    <property type="match status" value="1"/>
</dbReference>
<dbReference type="InterPro" id="IPR029472">
    <property type="entry name" value="Copia-like_N"/>
</dbReference>
<organism evidence="3 4">
    <name type="scientific">Senna tora</name>
    <dbReference type="NCBI Taxonomy" id="362788"/>
    <lineage>
        <taxon>Eukaryota</taxon>
        <taxon>Viridiplantae</taxon>
        <taxon>Streptophyta</taxon>
        <taxon>Embryophyta</taxon>
        <taxon>Tracheophyta</taxon>
        <taxon>Spermatophyta</taxon>
        <taxon>Magnoliopsida</taxon>
        <taxon>eudicotyledons</taxon>
        <taxon>Gunneridae</taxon>
        <taxon>Pentapetalae</taxon>
        <taxon>rosids</taxon>
        <taxon>fabids</taxon>
        <taxon>Fabales</taxon>
        <taxon>Fabaceae</taxon>
        <taxon>Caesalpinioideae</taxon>
        <taxon>Cassia clade</taxon>
        <taxon>Senna</taxon>
    </lineage>
</organism>
<feature type="domain" description="Retrovirus-related Pol polyprotein from transposon TNT 1-94-like beta-barrel" evidence="2">
    <location>
        <begin position="302"/>
        <end position="376"/>
    </location>
</feature>
<evidence type="ECO:0000313" key="3">
    <source>
        <dbReference type="EMBL" id="KAF7833355.1"/>
    </source>
</evidence>
<dbReference type="PANTHER" id="PTHR37610">
    <property type="entry name" value="CCHC-TYPE DOMAIN-CONTAINING PROTEIN"/>
    <property type="match status" value="1"/>
</dbReference>
<keyword evidence="4" id="KW-1185">Reference proteome</keyword>
<dbReference type="InterPro" id="IPR054722">
    <property type="entry name" value="PolX-like_BBD"/>
</dbReference>
<feature type="domain" description="Retrotransposon Copia-like N-terminal" evidence="1">
    <location>
        <begin position="36"/>
        <end position="78"/>
    </location>
</feature>